<feature type="transmembrane region" description="Helical" evidence="5">
    <location>
        <begin position="49"/>
        <end position="69"/>
    </location>
</feature>
<evidence type="ECO:0000259" key="6">
    <source>
        <dbReference type="PROSITE" id="PS50234"/>
    </source>
</evidence>
<protein>
    <submittedName>
        <fullName evidence="7">von Willebrand factor A</fullName>
    </submittedName>
</protein>
<dbReference type="SMART" id="SM00327">
    <property type="entry name" value="VWA"/>
    <property type="match status" value="1"/>
</dbReference>
<dbReference type="PATRIC" id="fig|1424334.3.peg.4377"/>
<dbReference type="EMBL" id="AYXT01000014">
    <property type="protein sequence ID" value="ETF00407.1"/>
    <property type="molecule type" value="Genomic_DNA"/>
</dbReference>
<evidence type="ECO:0000256" key="2">
    <source>
        <dbReference type="ARBA" id="ARBA00022692"/>
    </source>
</evidence>
<feature type="domain" description="VWFA" evidence="6">
    <location>
        <begin position="84"/>
        <end position="223"/>
    </location>
</feature>
<keyword evidence="4 5" id="KW-0472">Membrane</keyword>
<dbReference type="PANTHER" id="PTHR22550:SF5">
    <property type="entry name" value="LEUCINE ZIPPER PROTEIN 4"/>
    <property type="match status" value="1"/>
</dbReference>
<sequence>MRDLSVDSPHLLWLLPLALLPFILRPRRQSDWPWLGSVGTDPFSEMVDWGLRILGCVALLALVLCMAGLHLKGGTVQKIGAGAHLVLLIDRSSSMNSSFAGRMPTGQEESKAAAAKRLLKGFVDEREQDRIGMVAFSTMPLFVLPLSDKPDAVNAAIDAIDRPGLSYTDIGRGLAMALSAFDNDNDPLASRVILLVSDGAAVIDMRVQNALKKAVAARPVRLYWLFLRTAGAAGIWDAPADPSEDTPQAMPERHLDIFFKSLGINYRAFEAENAQEVGAAIAEIDKREKAPLRYTEHIPRRELSGYLSALAAAVLLLLLAVHCAQKVVSTGSIRSRHGRQSKLTA</sequence>
<comment type="caution">
    <text evidence="7">The sequence shown here is derived from an EMBL/GenBank/DDBJ whole genome shotgun (WGS) entry which is preliminary data.</text>
</comment>
<accession>V8QL73</accession>
<evidence type="ECO:0000313" key="7">
    <source>
        <dbReference type="EMBL" id="ETF00407.1"/>
    </source>
</evidence>
<keyword evidence="3 5" id="KW-1133">Transmembrane helix</keyword>
<keyword evidence="8" id="KW-1185">Reference proteome</keyword>
<dbReference type="InterPro" id="IPR002035">
    <property type="entry name" value="VWF_A"/>
</dbReference>
<keyword evidence="1" id="KW-1003">Cell membrane</keyword>
<proteinExistence type="predicted"/>
<dbReference type="CDD" id="cd00198">
    <property type="entry name" value="vWFA"/>
    <property type="match status" value="1"/>
</dbReference>
<dbReference type="Pfam" id="PF13519">
    <property type="entry name" value="VWA_2"/>
    <property type="match status" value="1"/>
</dbReference>
<dbReference type="STRING" id="1424334.W822_21845"/>
<dbReference type="InterPro" id="IPR036465">
    <property type="entry name" value="vWFA_dom_sf"/>
</dbReference>
<dbReference type="Proteomes" id="UP000018733">
    <property type="component" value="Unassembled WGS sequence"/>
</dbReference>
<organism evidence="7 8">
    <name type="scientific">Advenella kashmirensis W13003</name>
    <dbReference type="NCBI Taxonomy" id="1424334"/>
    <lineage>
        <taxon>Bacteria</taxon>
        <taxon>Pseudomonadati</taxon>
        <taxon>Pseudomonadota</taxon>
        <taxon>Betaproteobacteria</taxon>
        <taxon>Burkholderiales</taxon>
        <taxon>Alcaligenaceae</taxon>
    </lineage>
</organism>
<dbReference type="AlphaFoldDB" id="V8QL73"/>
<evidence type="ECO:0000256" key="1">
    <source>
        <dbReference type="ARBA" id="ARBA00022475"/>
    </source>
</evidence>
<dbReference type="eggNOG" id="COG2304">
    <property type="taxonomic scope" value="Bacteria"/>
</dbReference>
<feature type="transmembrane region" description="Helical" evidence="5">
    <location>
        <begin position="303"/>
        <end position="321"/>
    </location>
</feature>
<evidence type="ECO:0000313" key="8">
    <source>
        <dbReference type="Proteomes" id="UP000018733"/>
    </source>
</evidence>
<dbReference type="Gene3D" id="3.40.50.410">
    <property type="entry name" value="von Willebrand factor, type A domain"/>
    <property type="match status" value="1"/>
</dbReference>
<evidence type="ECO:0000256" key="5">
    <source>
        <dbReference type="SAM" id="Phobius"/>
    </source>
</evidence>
<dbReference type="InterPro" id="IPR050768">
    <property type="entry name" value="UPF0353/GerABKA_families"/>
</dbReference>
<evidence type="ECO:0000256" key="3">
    <source>
        <dbReference type="ARBA" id="ARBA00022989"/>
    </source>
</evidence>
<keyword evidence="2 5" id="KW-0812">Transmembrane</keyword>
<dbReference type="PROSITE" id="PS50234">
    <property type="entry name" value="VWFA"/>
    <property type="match status" value="1"/>
</dbReference>
<evidence type="ECO:0000256" key="4">
    <source>
        <dbReference type="ARBA" id="ARBA00023136"/>
    </source>
</evidence>
<dbReference type="HOGENOM" id="CLU_071823_0_0_4"/>
<dbReference type="PANTHER" id="PTHR22550">
    <property type="entry name" value="SPORE GERMINATION PROTEIN"/>
    <property type="match status" value="1"/>
</dbReference>
<dbReference type="SUPFAM" id="SSF53300">
    <property type="entry name" value="vWA-like"/>
    <property type="match status" value="1"/>
</dbReference>
<name>V8QL73_9BURK</name>
<gene>
    <name evidence="7" type="ORF">W822_21845</name>
</gene>
<reference evidence="7 8" key="1">
    <citation type="journal article" date="2014" name="Genome Announc.">
        <title>Draft Genome Sequence of Advenella kashmirensis Strain W13003, a Polycyclic Aromatic Hydrocarbon-Degrading Bacterium.</title>
        <authorList>
            <person name="Wang X."/>
            <person name="Jin D."/>
            <person name="Zhou L."/>
            <person name="Wu L."/>
            <person name="An W."/>
            <person name="Zhao L."/>
        </authorList>
    </citation>
    <scope>NUCLEOTIDE SEQUENCE [LARGE SCALE GENOMIC DNA]</scope>
    <source>
        <strain evidence="7 8">W13003</strain>
    </source>
</reference>